<evidence type="ECO:0000313" key="2">
    <source>
        <dbReference type="Proteomes" id="UP000827406"/>
    </source>
</evidence>
<dbReference type="GeneID" id="75691843"/>
<reference evidence="1 2" key="1">
    <citation type="submission" date="2021-04" db="EMBL/GenBank/DDBJ databases">
        <authorList>
            <person name="Shkoporov A.N."/>
            <person name="Stockdale S.R."/>
            <person name="Guerin E."/>
            <person name="Ross R.P."/>
            <person name="Hill C."/>
        </authorList>
    </citation>
    <scope>NUCLEOTIDE SEQUENCE [LARGE SCALE GENOMIC DNA]</scope>
    <source>
        <strain evidence="2">cr151_1</strain>
    </source>
</reference>
<organism evidence="1 2">
    <name type="scientific">uncultured phage cr151_1</name>
    <dbReference type="NCBI Taxonomy" id="2986406"/>
    <lineage>
        <taxon>Viruses</taxon>
        <taxon>Duplodnaviria</taxon>
        <taxon>Heunggongvirae</taxon>
        <taxon>Uroviricota</taxon>
        <taxon>Caudoviricetes</taxon>
        <taxon>Crassvirales</taxon>
        <taxon>Steigviridae</taxon>
        <taxon>Asinivirinae</taxon>
        <taxon>Kolpuevirus</taxon>
        <taxon>Kolpuevirus coli</taxon>
    </lineage>
</organism>
<dbReference type="SUPFAM" id="SSF46894">
    <property type="entry name" value="C-terminal effector domain of the bipartite response regulators"/>
    <property type="match status" value="1"/>
</dbReference>
<name>A0AAE7RVG7_9CAUD</name>
<dbReference type="KEGG" id="vg:75691843"/>
<evidence type="ECO:0000313" key="1">
    <source>
        <dbReference type="EMBL" id="QWM89430.1"/>
    </source>
</evidence>
<dbReference type="EMBL" id="MZ130478">
    <property type="protein sequence ID" value="QWM89430.1"/>
    <property type="molecule type" value="Genomic_DNA"/>
</dbReference>
<accession>A0AAE7RVG7</accession>
<dbReference type="GO" id="GO:0006355">
    <property type="term" value="P:regulation of DNA-templated transcription"/>
    <property type="evidence" value="ECO:0007669"/>
    <property type="project" value="InterPro"/>
</dbReference>
<proteinExistence type="predicted"/>
<gene>
    <name evidence="1" type="primary">gp_16094</name>
</gene>
<protein>
    <submittedName>
        <fullName evidence="1">Uncharacterized protein</fullName>
    </submittedName>
</protein>
<keyword evidence="2" id="KW-1185">Reference proteome</keyword>
<dbReference type="RefSeq" id="YP_010359002.1">
    <property type="nucleotide sequence ID" value="NC_062768.1"/>
</dbReference>
<dbReference type="InterPro" id="IPR016032">
    <property type="entry name" value="Sig_transdc_resp-reg_C-effctor"/>
</dbReference>
<dbReference type="Proteomes" id="UP000827406">
    <property type="component" value="Segment"/>
</dbReference>
<sequence>MESRNRYTKEENLIILSKVSANPSNLSQAFRECAQELNRSVGSVSTHYYQVLAKANCNTKDKALFSLFGSKNQNTNRKVTRLGSRATKQSPIEIRQSKWRRILNIIFE</sequence>
<dbReference type="GO" id="GO:0003677">
    <property type="term" value="F:DNA binding"/>
    <property type="evidence" value="ECO:0007669"/>
    <property type="project" value="InterPro"/>
</dbReference>